<evidence type="ECO:0000313" key="3">
    <source>
        <dbReference type="EMBL" id="ATI81079.1"/>
    </source>
</evidence>
<keyword evidence="1" id="KW-0812">Transmembrane</keyword>
<gene>
    <name evidence="3" type="ORF">A6768_14545</name>
</gene>
<dbReference type="GO" id="GO:0000271">
    <property type="term" value="P:polysaccharide biosynthetic process"/>
    <property type="evidence" value="ECO:0007669"/>
    <property type="project" value="TreeGrafter"/>
</dbReference>
<dbReference type="AlphaFoldDB" id="A0A291N155"/>
<dbReference type="InterPro" id="IPR050879">
    <property type="entry name" value="Acyltransferase_3"/>
</dbReference>
<feature type="transmembrane region" description="Helical" evidence="1">
    <location>
        <begin position="72"/>
        <end position="91"/>
    </location>
</feature>
<dbReference type="GO" id="GO:0016020">
    <property type="term" value="C:membrane"/>
    <property type="evidence" value="ECO:0007669"/>
    <property type="project" value="TreeGrafter"/>
</dbReference>
<keyword evidence="1" id="KW-1133">Transmembrane helix</keyword>
<feature type="transmembrane region" description="Helical" evidence="1">
    <location>
        <begin position="196"/>
        <end position="214"/>
    </location>
</feature>
<dbReference type="InterPro" id="IPR002656">
    <property type="entry name" value="Acyl_transf_3_dom"/>
</dbReference>
<sequence length="416" mass="45761">MPCSNSAKRAMPMRSWRSMTTCFMLAPGRRRPIASEATSALLARSSGPTRPASPRDTAGGGFNVAAHGLRGLAAMMVLLAHILGGTAKHIYAQNDAYVQGIAGAWALGTFGVELFFIISGYVILPSAMRYGAQQFALRRFLRLYPLFFVLSLLFIALNAITNAYPALNSTKAVISGLLFINLFTGTEQLTPNAWSLTYEVIFYLLMYGIVYFTVHHRNRAGAAVAIVVGLIFLLTHPIAIYFVIGAAIRLASARPWRWPIPARGLELASLIAMIAFASRGHFEYSWSDFADPVLVPIILSAGLYFHCAVQPGSLTARALDNPLFRYLGTVSYSLYLVHPYSYYGIRRIFDHFGWFTDNVLGSIAIFAAVVVAVTMPLTHLVHISLEIWPYQRFFGQRIYREKSSATAQAQPAGGEA</sequence>
<accession>A0A291N155</accession>
<dbReference type="Pfam" id="PF01757">
    <property type="entry name" value="Acyl_transf_3"/>
    <property type="match status" value="1"/>
</dbReference>
<keyword evidence="1" id="KW-0472">Membrane</keyword>
<feature type="transmembrane region" description="Helical" evidence="1">
    <location>
        <begin position="143"/>
        <end position="160"/>
    </location>
</feature>
<feature type="transmembrane region" description="Helical" evidence="1">
    <location>
        <begin position="363"/>
        <end position="388"/>
    </location>
</feature>
<dbReference type="Proteomes" id="UP000219422">
    <property type="component" value="Chromosome"/>
</dbReference>
<dbReference type="PANTHER" id="PTHR23028">
    <property type="entry name" value="ACETYLTRANSFERASE"/>
    <property type="match status" value="1"/>
</dbReference>
<evidence type="ECO:0000259" key="2">
    <source>
        <dbReference type="Pfam" id="PF01757"/>
    </source>
</evidence>
<feature type="domain" description="Acyltransferase 3" evidence="2">
    <location>
        <begin position="67"/>
        <end position="372"/>
    </location>
</feature>
<evidence type="ECO:0000256" key="1">
    <source>
        <dbReference type="SAM" id="Phobius"/>
    </source>
</evidence>
<organism evidence="3 4">
    <name type="scientific">Sphingobium yanoikuyae</name>
    <name type="common">Sphingomonas yanoikuyae</name>
    <dbReference type="NCBI Taxonomy" id="13690"/>
    <lineage>
        <taxon>Bacteria</taxon>
        <taxon>Pseudomonadati</taxon>
        <taxon>Pseudomonadota</taxon>
        <taxon>Alphaproteobacteria</taxon>
        <taxon>Sphingomonadales</taxon>
        <taxon>Sphingomonadaceae</taxon>
        <taxon>Sphingobium</taxon>
    </lineage>
</organism>
<proteinExistence type="predicted"/>
<evidence type="ECO:0000313" key="4">
    <source>
        <dbReference type="Proteomes" id="UP000219422"/>
    </source>
</evidence>
<protein>
    <recommendedName>
        <fullName evidence="2">Acyltransferase 3 domain-containing protein</fullName>
    </recommendedName>
</protein>
<feature type="transmembrane region" description="Helical" evidence="1">
    <location>
        <begin position="220"/>
        <end position="244"/>
    </location>
</feature>
<feature type="transmembrane region" description="Helical" evidence="1">
    <location>
        <begin position="294"/>
        <end position="311"/>
    </location>
</feature>
<feature type="transmembrane region" description="Helical" evidence="1">
    <location>
        <begin position="97"/>
        <end position="123"/>
    </location>
</feature>
<dbReference type="KEGG" id="sya:A6768_14545"/>
<dbReference type="PANTHER" id="PTHR23028:SF131">
    <property type="entry name" value="BLR2367 PROTEIN"/>
    <property type="match status" value="1"/>
</dbReference>
<dbReference type="EMBL" id="CP023741">
    <property type="protein sequence ID" value="ATI81079.1"/>
    <property type="molecule type" value="Genomic_DNA"/>
</dbReference>
<reference evidence="3 4" key="1">
    <citation type="submission" date="2017-10" db="EMBL/GenBank/DDBJ databases">
        <title>Sphingobium yanoikuyae S72.</title>
        <authorList>
            <person name="Sanchez E."/>
            <person name="Bustos P."/>
            <person name="Mendoza P."/>
            <person name="Guo X."/>
            <person name="Mendoza A."/>
        </authorList>
    </citation>
    <scope>NUCLEOTIDE SEQUENCE [LARGE SCALE GENOMIC DNA]</scope>
    <source>
        <strain evidence="3 4">S72</strain>
    </source>
</reference>
<dbReference type="GO" id="GO:0016747">
    <property type="term" value="F:acyltransferase activity, transferring groups other than amino-acyl groups"/>
    <property type="evidence" value="ECO:0007669"/>
    <property type="project" value="InterPro"/>
</dbReference>
<feature type="transmembrane region" description="Helical" evidence="1">
    <location>
        <begin position="323"/>
        <end position="343"/>
    </location>
</feature>
<name>A0A291N155_SPHYA</name>